<accession>A0A8X7Y3K5</accession>
<evidence type="ECO:0000256" key="1">
    <source>
        <dbReference type="SAM" id="MobiDB-lite"/>
    </source>
</evidence>
<dbReference type="EMBL" id="JAAWWB010000030">
    <property type="protein sequence ID" value="KAG6745823.1"/>
    <property type="molecule type" value="Genomic_DNA"/>
</dbReference>
<dbReference type="OrthoDB" id="902328at2759"/>
<dbReference type="PANTHER" id="PTHR33384:SF22">
    <property type="match status" value="1"/>
</dbReference>
<evidence type="ECO:0000313" key="3">
    <source>
        <dbReference type="Proteomes" id="UP000886885"/>
    </source>
</evidence>
<dbReference type="AlphaFoldDB" id="A0A8X7Y3K5"/>
<gene>
    <name evidence="2" type="ORF">POTOM_050333</name>
</gene>
<keyword evidence="3" id="KW-1185">Reference proteome</keyword>
<sequence>MNYYGYEQKSAMIGGCEERERMMVVVESVVCPKPRRLGLLNPPLNEQIRPLRLPVNHHAEMADSKAGAELLDIILTKIIKRAYIFPLPLVVGVEFAGGYGGDKPGFQVASSPPFYCGSPPCRVSNPVIQDARFGNEKITPLSPAPPSPPPSSSSARKGGGCVRMKFGHTPAAVRIEGFDCLRRDGRNCSISAVA</sequence>
<feature type="compositionally biased region" description="Pro residues" evidence="1">
    <location>
        <begin position="142"/>
        <end position="151"/>
    </location>
</feature>
<dbReference type="PANTHER" id="PTHR33384">
    <property type="entry name" value="EXPRESSED PROTEIN"/>
    <property type="match status" value="1"/>
</dbReference>
<comment type="caution">
    <text evidence="2">The sequence shown here is derived from an EMBL/GenBank/DDBJ whole genome shotgun (WGS) entry which is preliminary data.</text>
</comment>
<feature type="region of interest" description="Disordered" evidence="1">
    <location>
        <begin position="136"/>
        <end position="159"/>
    </location>
</feature>
<protein>
    <submittedName>
        <fullName evidence="2">Uncharacterized protein</fullName>
    </submittedName>
</protein>
<reference evidence="2" key="1">
    <citation type="journal article" date="2020" name="bioRxiv">
        <title>Hybrid origin of Populus tomentosa Carr. identified through genome sequencing and phylogenomic analysis.</title>
        <authorList>
            <person name="An X."/>
            <person name="Gao K."/>
            <person name="Chen Z."/>
            <person name="Li J."/>
            <person name="Yang X."/>
            <person name="Yang X."/>
            <person name="Zhou J."/>
            <person name="Guo T."/>
            <person name="Zhao T."/>
            <person name="Huang S."/>
            <person name="Miao D."/>
            <person name="Khan W.U."/>
            <person name="Rao P."/>
            <person name="Ye M."/>
            <person name="Lei B."/>
            <person name="Liao W."/>
            <person name="Wang J."/>
            <person name="Ji L."/>
            <person name="Li Y."/>
            <person name="Guo B."/>
            <person name="Mustafa N.S."/>
            <person name="Li S."/>
            <person name="Yun Q."/>
            <person name="Keller S.R."/>
            <person name="Mao J."/>
            <person name="Zhang R."/>
            <person name="Strauss S.H."/>
        </authorList>
    </citation>
    <scope>NUCLEOTIDE SEQUENCE</scope>
    <source>
        <strain evidence="2">GM15</strain>
        <tissue evidence="2">Leaf</tissue>
    </source>
</reference>
<proteinExistence type="predicted"/>
<dbReference type="Proteomes" id="UP000886885">
    <property type="component" value="Chromosome 15D"/>
</dbReference>
<evidence type="ECO:0000313" key="2">
    <source>
        <dbReference type="EMBL" id="KAG6745823.1"/>
    </source>
</evidence>
<name>A0A8X7Y3K5_POPTO</name>
<organism evidence="2 3">
    <name type="scientific">Populus tomentosa</name>
    <name type="common">Chinese white poplar</name>
    <dbReference type="NCBI Taxonomy" id="118781"/>
    <lineage>
        <taxon>Eukaryota</taxon>
        <taxon>Viridiplantae</taxon>
        <taxon>Streptophyta</taxon>
        <taxon>Embryophyta</taxon>
        <taxon>Tracheophyta</taxon>
        <taxon>Spermatophyta</taxon>
        <taxon>Magnoliopsida</taxon>
        <taxon>eudicotyledons</taxon>
        <taxon>Gunneridae</taxon>
        <taxon>Pentapetalae</taxon>
        <taxon>rosids</taxon>
        <taxon>fabids</taxon>
        <taxon>Malpighiales</taxon>
        <taxon>Salicaceae</taxon>
        <taxon>Saliceae</taxon>
        <taxon>Populus</taxon>
    </lineage>
</organism>